<dbReference type="SMART" id="SM00530">
    <property type="entry name" value="HTH_XRE"/>
    <property type="match status" value="1"/>
</dbReference>
<name>A0A1I1AVQ9_9PSEU</name>
<dbReference type="AlphaFoldDB" id="A0A1I1AVQ9"/>
<dbReference type="GO" id="GO:0000160">
    <property type="term" value="P:phosphorelay signal transduction system"/>
    <property type="evidence" value="ECO:0007669"/>
    <property type="project" value="InterPro"/>
</dbReference>
<dbReference type="InterPro" id="IPR001867">
    <property type="entry name" value="OmpR/PhoB-type_DNA-bd"/>
</dbReference>
<evidence type="ECO:0000313" key="9">
    <source>
        <dbReference type="EMBL" id="SFB40403.1"/>
    </source>
</evidence>
<dbReference type="Pfam" id="PF00486">
    <property type="entry name" value="Trans_reg_C"/>
    <property type="match status" value="1"/>
</dbReference>
<keyword evidence="5" id="KW-0802">TPR repeat</keyword>
<keyword evidence="10" id="KW-1185">Reference proteome</keyword>
<evidence type="ECO:0000259" key="7">
    <source>
        <dbReference type="PROSITE" id="PS50943"/>
    </source>
</evidence>
<dbReference type="Gene3D" id="1.10.10.10">
    <property type="entry name" value="Winged helix-like DNA-binding domain superfamily/Winged helix DNA-binding domain"/>
    <property type="match status" value="2"/>
</dbReference>
<organism evidence="9 10">
    <name type="scientific">Amycolatopsis marina</name>
    <dbReference type="NCBI Taxonomy" id="490629"/>
    <lineage>
        <taxon>Bacteria</taxon>
        <taxon>Bacillati</taxon>
        <taxon>Actinomycetota</taxon>
        <taxon>Actinomycetes</taxon>
        <taxon>Pseudonocardiales</taxon>
        <taxon>Pseudonocardiaceae</taxon>
        <taxon>Amycolatopsis</taxon>
    </lineage>
</organism>
<feature type="domain" description="OmpR/PhoB-type" evidence="8">
    <location>
        <begin position="74"/>
        <end position="186"/>
    </location>
</feature>
<sequence>MNMVGAMGSTRRRLDEVIKLFRRRAGLTQQQAADLAGLSVAGLRDLEQGRVVAPRAGTLRRLASALELSAGEAEDLLRIGRSAPAPGQDLWVRVLGPLTIEVDGKEVDPGSARQRLLLGLLALSPNLPVSRDALIEAAWGEQPPPKVVELLQTNMSRLRRRLQSARSDAAQSKLLFATSGGYQLEVTEDQLDLLAFRKQAAQARRSMRDGDPLAAFTVFGESLSLWRGAPLADQPALRIHPSVVALSTDWQDVVIDYARVAEELGRHADVLPLLRQVVESDPLNEIAQARLMIALMGVGQQGRALSVFADLRKRLAEELGADPGPEVLDAHQRVLRQEVPQAAANDDAPVSAHRQLPPDIADFTGRDQELSVLHGLVSSALEGGPAAPIIAIEGMAGVGKTRLAVHLAHELQVRNNYYEQQLYVDLHGHANEPPAEPGPVLGSFLHLLGVRGDQIPPDVNDRAALYRDRLHDKRVLVLLDNAVSLDQVQPLLPAGSANLVLVTSRRSLALDGSHTIPLDVFAMSDAEALLVRILGRDRVHTDIAAARRVINLCGRLPLAVALVARRLQSRPAWKLGDLASRLEEAADRMGELAAGTRRVRAAFDLSYQALDPEARRVFKLLGLHPGEDFTAGSTAVLARIDAGTARGLLDHLVEEHLVIAVSGERYRLHDLLRDYARDLLTEESADDRREALSRILRWYLHAAGAARVFAPALRKRRPVLDDAPSAPLPEFAKDEDAFQWLEAERAALVAAVTVAHEQGFPQTAWQLSSVLRDYFDRIGDWDLWIRTGEVGLAAARGSGDHLGEASVLLDLSSAYGQLGDLDQAEEVVTRALELTRVIGDREQESWALSNLGIITAMREDWERALEHFNEALQYDDMQLVVFNNMGAVYQRLGRHSEAIACFRRALDLNSGESNNWIAAVWMHSLGESLVSIGQYQDAISVLEEACARHREGHAALPEAETLETLGNAYVAVGRSADARQCWEQALGILTELDHGHAGQLRARLKTDELSA</sequence>
<dbReference type="PROSITE" id="PS50005">
    <property type="entry name" value="TPR"/>
    <property type="match status" value="3"/>
</dbReference>
<dbReference type="SMART" id="SM00382">
    <property type="entry name" value="AAA"/>
    <property type="match status" value="1"/>
</dbReference>
<dbReference type="GO" id="GO:0042802">
    <property type="term" value="F:identical protein binding"/>
    <property type="evidence" value="ECO:0007669"/>
    <property type="project" value="InterPro"/>
</dbReference>
<dbReference type="GO" id="GO:0006355">
    <property type="term" value="P:regulation of DNA-templated transcription"/>
    <property type="evidence" value="ECO:0007669"/>
    <property type="project" value="InterPro"/>
</dbReference>
<comment type="similarity">
    <text evidence="1">Belongs to the AfsR/DnrI/RedD regulatory family.</text>
</comment>
<dbReference type="InterPro" id="IPR019734">
    <property type="entry name" value="TPR_rpt"/>
</dbReference>
<feature type="repeat" description="TPR" evidence="5">
    <location>
        <begin position="879"/>
        <end position="912"/>
    </location>
</feature>
<dbReference type="PROSITE" id="PS50943">
    <property type="entry name" value="HTH_CROC1"/>
    <property type="match status" value="1"/>
</dbReference>
<accession>A0A1I1AVQ9</accession>
<dbReference type="SMART" id="SM00028">
    <property type="entry name" value="TPR"/>
    <property type="match status" value="5"/>
</dbReference>
<dbReference type="InterPro" id="IPR051677">
    <property type="entry name" value="AfsR-DnrI-RedD_regulator"/>
</dbReference>
<dbReference type="InterPro" id="IPR027417">
    <property type="entry name" value="P-loop_NTPase"/>
</dbReference>
<dbReference type="SMART" id="SM01043">
    <property type="entry name" value="BTAD"/>
    <property type="match status" value="1"/>
</dbReference>
<dbReference type="Gene3D" id="1.10.260.40">
    <property type="entry name" value="lambda repressor-like DNA-binding domains"/>
    <property type="match status" value="1"/>
</dbReference>
<dbReference type="Proteomes" id="UP000243799">
    <property type="component" value="Unassembled WGS sequence"/>
</dbReference>
<dbReference type="InterPro" id="IPR036388">
    <property type="entry name" value="WH-like_DNA-bd_sf"/>
</dbReference>
<keyword evidence="3 6" id="KW-0238">DNA-binding</keyword>
<dbReference type="Gene3D" id="1.25.40.10">
    <property type="entry name" value="Tetratricopeptide repeat domain"/>
    <property type="match status" value="2"/>
</dbReference>
<dbReference type="GO" id="GO:0043531">
    <property type="term" value="F:ADP binding"/>
    <property type="evidence" value="ECO:0007669"/>
    <property type="project" value="InterPro"/>
</dbReference>
<dbReference type="InterPro" id="IPR001387">
    <property type="entry name" value="Cro/C1-type_HTH"/>
</dbReference>
<dbReference type="STRING" id="490629.SAMN05216266_11074"/>
<evidence type="ECO:0000256" key="6">
    <source>
        <dbReference type="PROSITE-ProRule" id="PRU01091"/>
    </source>
</evidence>
<dbReference type="InterPro" id="IPR003593">
    <property type="entry name" value="AAA+_ATPase"/>
</dbReference>
<evidence type="ECO:0000256" key="2">
    <source>
        <dbReference type="ARBA" id="ARBA00023015"/>
    </source>
</evidence>
<dbReference type="CDD" id="cd00093">
    <property type="entry name" value="HTH_XRE"/>
    <property type="match status" value="1"/>
</dbReference>
<dbReference type="Pfam" id="PF07721">
    <property type="entry name" value="TPR_4"/>
    <property type="match status" value="1"/>
</dbReference>
<dbReference type="PROSITE" id="PS51755">
    <property type="entry name" value="OMPR_PHOB"/>
    <property type="match status" value="1"/>
</dbReference>
<feature type="repeat" description="TPR" evidence="5">
    <location>
        <begin position="845"/>
        <end position="878"/>
    </location>
</feature>
<dbReference type="InterPro" id="IPR011990">
    <property type="entry name" value="TPR-like_helical_dom_sf"/>
</dbReference>
<evidence type="ECO:0000256" key="4">
    <source>
        <dbReference type="ARBA" id="ARBA00023163"/>
    </source>
</evidence>
<dbReference type="GO" id="GO:0003677">
    <property type="term" value="F:DNA binding"/>
    <property type="evidence" value="ECO:0007669"/>
    <property type="project" value="UniProtKB-UniRule"/>
</dbReference>
<dbReference type="PANTHER" id="PTHR35807">
    <property type="entry name" value="TRANSCRIPTIONAL REGULATOR REDD-RELATED"/>
    <property type="match status" value="1"/>
</dbReference>
<dbReference type="SUPFAM" id="SSF52540">
    <property type="entry name" value="P-loop containing nucleoside triphosphate hydrolases"/>
    <property type="match status" value="1"/>
</dbReference>
<keyword evidence="4" id="KW-0804">Transcription</keyword>
<dbReference type="InterPro" id="IPR011717">
    <property type="entry name" value="TPR-4"/>
</dbReference>
<gene>
    <name evidence="9" type="ORF">SAMN05216266_11074</name>
</gene>
<feature type="repeat" description="TPR" evidence="5">
    <location>
        <begin position="805"/>
        <end position="838"/>
    </location>
</feature>
<dbReference type="InterPro" id="IPR005158">
    <property type="entry name" value="BTAD"/>
</dbReference>
<dbReference type="Pfam" id="PF13560">
    <property type="entry name" value="HTH_31"/>
    <property type="match status" value="1"/>
</dbReference>
<proteinExistence type="inferred from homology"/>
<dbReference type="SMART" id="SM00862">
    <property type="entry name" value="Trans_reg_C"/>
    <property type="match status" value="1"/>
</dbReference>
<evidence type="ECO:0000256" key="3">
    <source>
        <dbReference type="ARBA" id="ARBA00023125"/>
    </source>
</evidence>
<reference evidence="10" key="1">
    <citation type="submission" date="2016-10" db="EMBL/GenBank/DDBJ databases">
        <authorList>
            <person name="Varghese N."/>
            <person name="Submissions S."/>
        </authorList>
    </citation>
    <scope>NUCLEOTIDE SEQUENCE [LARGE SCALE GENOMIC DNA]</scope>
    <source>
        <strain evidence="10">CGMCC 4.3568</strain>
    </source>
</reference>
<dbReference type="Gene3D" id="3.40.50.300">
    <property type="entry name" value="P-loop containing nucleotide triphosphate hydrolases"/>
    <property type="match status" value="1"/>
</dbReference>
<dbReference type="PRINTS" id="PR00364">
    <property type="entry name" value="DISEASERSIST"/>
</dbReference>
<dbReference type="InterPro" id="IPR016032">
    <property type="entry name" value="Sig_transdc_resp-reg_C-effctor"/>
</dbReference>
<feature type="DNA-binding region" description="OmpR/PhoB-type" evidence="6">
    <location>
        <begin position="74"/>
        <end position="186"/>
    </location>
</feature>
<dbReference type="SUPFAM" id="SSF47413">
    <property type="entry name" value="lambda repressor-like DNA-binding domains"/>
    <property type="match status" value="1"/>
</dbReference>
<dbReference type="InterPro" id="IPR010982">
    <property type="entry name" value="Lambda_DNA-bd_dom_sf"/>
</dbReference>
<evidence type="ECO:0000256" key="1">
    <source>
        <dbReference type="ARBA" id="ARBA00005820"/>
    </source>
</evidence>
<evidence type="ECO:0000259" key="8">
    <source>
        <dbReference type="PROSITE" id="PS51755"/>
    </source>
</evidence>
<feature type="domain" description="HTH cro/C1-type" evidence="7">
    <location>
        <begin position="18"/>
        <end position="73"/>
    </location>
</feature>
<protein>
    <submittedName>
        <fullName evidence="9">DNA-binding transcriptional activator of the SARP family</fullName>
    </submittedName>
</protein>
<dbReference type="SUPFAM" id="SSF46894">
    <property type="entry name" value="C-terminal effector domain of the bipartite response regulators"/>
    <property type="match status" value="1"/>
</dbReference>
<keyword evidence="2" id="KW-0805">Transcription regulation</keyword>
<dbReference type="PROSITE" id="PS50293">
    <property type="entry name" value="TPR_REGION"/>
    <property type="match status" value="1"/>
</dbReference>
<dbReference type="Pfam" id="PF13424">
    <property type="entry name" value="TPR_12"/>
    <property type="match status" value="2"/>
</dbReference>
<dbReference type="EMBL" id="FOKG01000010">
    <property type="protein sequence ID" value="SFB40403.1"/>
    <property type="molecule type" value="Genomic_DNA"/>
</dbReference>
<dbReference type="Pfam" id="PF03704">
    <property type="entry name" value="BTAD"/>
    <property type="match status" value="1"/>
</dbReference>
<dbReference type="SUPFAM" id="SSF48452">
    <property type="entry name" value="TPR-like"/>
    <property type="match status" value="2"/>
</dbReference>
<evidence type="ECO:0000256" key="5">
    <source>
        <dbReference type="PROSITE-ProRule" id="PRU00339"/>
    </source>
</evidence>
<dbReference type="Pfam" id="PF00931">
    <property type="entry name" value="NB-ARC"/>
    <property type="match status" value="1"/>
</dbReference>
<dbReference type="InterPro" id="IPR002182">
    <property type="entry name" value="NB-ARC"/>
</dbReference>
<dbReference type="CDD" id="cd15831">
    <property type="entry name" value="BTAD"/>
    <property type="match status" value="1"/>
</dbReference>
<dbReference type="PANTHER" id="PTHR35807:SF1">
    <property type="entry name" value="TRANSCRIPTIONAL REGULATOR REDD"/>
    <property type="match status" value="1"/>
</dbReference>
<evidence type="ECO:0000313" key="10">
    <source>
        <dbReference type="Proteomes" id="UP000243799"/>
    </source>
</evidence>